<protein>
    <submittedName>
        <fullName evidence="3">ABC transporter substrate-binding protein</fullName>
    </submittedName>
</protein>
<dbReference type="SUPFAM" id="SSF53850">
    <property type="entry name" value="Periplasmic binding protein-like II"/>
    <property type="match status" value="1"/>
</dbReference>
<accession>A0ABN6M8T9</accession>
<keyword evidence="1 2" id="KW-0732">Signal</keyword>
<evidence type="ECO:0000256" key="2">
    <source>
        <dbReference type="SAM" id="SignalP"/>
    </source>
</evidence>
<dbReference type="PIRSF" id="PIRSF039026">
    <property type="entry name" value="SiaP"/>
    <property type="match status" value="1"/>
</dbReference>
<dbReference type="NCBIfam" id="NF037995">
    <property type="entry name" value="TRAP_S1"/>
    <property type="match status" value="1"/>
</dbReference>
<dbReference type="InterPro" id="IPR018389">
    <property type="entry name" value="DctP_fam"/>
</dbReference>
<dbReference type="RefSeq" id="WP_284152085.1">
    <property type="nucleotide sequence ID" value="NZ_AP025516.1"/>
</dbReference>
<evidence type="ECO:0000313" key="4">
    <source>
        <dbReference type="Proteomes" id="UP000830055"/>
    </source>
</evidence>
<dbReference type="Gene3D" id="3.40.190.10">
    <property type="entry name" value="Periplasmic binding protein-like II"/>
    <property type="match status" value="1"/>
</dbReference>
<name>A0ABN6M8T9_9BACT</name>
<evidence type="ECO:0000313" key="3">
    <source>
        <dbReference type="EMBL" id="BDD88750.1"/>
    </source>
</evidence>
<feature type="signal peptide" evidence="2">
    <location>
        <begin position="1"/>
        <end position="23"/>
    </location>
</feature>
<organism evidence="3 4">
    <name type="scientific">Desulfofustis limnaeus</name>
    <dbReference type="NCBI Taxonomy" id="2740163"/>
    <lineage>
        <taxon>Bacteria</taxon>
        <taxon>Pseudomonadati</taxon>
        <taxon>Thermodesulfobacteriota</taxon>
        <taxon>Desulfobulbia</taxon>
        <taxon>Desulfobulbales</taxon>
        <taxon>Desulfocapsaceae</taxon>
        <taxon>Desulfofustis</taxon>
    </lineage>
</organism>
<dbReference type="Gene3D" id="3.40.190.170">
    <property type="entry name" value="Bacterial extracellular solute-binding protein, family 7"/>
    <property type="match status" value="1"/>
</dbReference>
<dbReference type="PANTHER" id="PTHR33376:SF5">
    <property type="entry name" value="EXTRACYTOPLASMIC SOLUTE RECEPTOR PROTEIN"/>
    <property type="match status" value="1"/>
</dbReference>
<dbReference type="InterPro" id="IPR038404">
    <property type="entry name" value="TRAP_DctP_sf"/>
</dbReference>
<feature type="chain" id="PRO_5045904273" evidence="2">
    <location>
        <begin position="24"/>
        <end position="359"/>
    </location>
</feature>
<gene>
    <name evidence="3" type="ORF">DPPLL_31150</name>
</gene>
<keyword evidence="4" id="KW-1185">Reference proteome</keyword>
<evidence type="ECO:0000256" key="1">
    <source>
        <dbReference type="ARBA" id="ARBA00022729"/>
    </source>
</evidence>
<dbReference type="EMBL" id="AP025516">
    <property type="protein sequence ID" value="BDD88750.1"/>
    <property type="molecule type" value="Genomic_DNA"/>
</dbReference>
<dbReference type="InterPro" id="IPR026289">
    <property type="entry name" value="SBP_TakP-like"/>
</dbReference>
<proteinExistence type="predicted"/>
<dbReference type="PANTHER" id="PTHR33376">
    <property type="match status" value="1"/>
</dbReference>
<reference evidence="3 4" key="1">
    <citation type="submission" date="2022-01" db="EMBL/GenBank/DDBJ databases">
        <title>Desulfofustis limnae sp. nov., a novel mesophilic sulfate-reducing bacterium isolated from marsh soil.</title>
        <authorList>
            <person name="Watanabe M."/>
            <person name="Takahashi A."/>
            <person name="Kojima H."/>
            <person name="Fukui M."/>
        </authorList>
    </citation>
    <scope>NUCLEOTIDE SEQUENCE [LARGE SCALE GENOMIC DNA]</scope>
    <source>
        <strain evidence="3 4">PPLL</strain>
    </source>
</reference>
<dbReference type="Pfam" id="PF03480">
    <property type="entry name" value="DctP"/>
    <property type="match status" value="1"/>
</dbReference>
<sequence length="359" mass="40140">MNRLGRMLLCLAAVMLLAVPALAQEQKVRWKLAMSWTSTLEPLSQAGPWLAQMVSDMTDGNFEIRFEGAEKHKAALGDLLDMVRGGQFEMGHSASYYWKGKDVTTTFFTTAPFDMTAAEQYGWYYYGGGLELMQKVYSKFDVYSFPGGNTGVQMGGWFRKEITSLDDLKGLKMRIPGLAGEVFAKLGVNVTNIAPGELYTALDRGTIDALEWVGPGMDIKMGFHKITPYYYAGWQEPASELQFLVNKAAFDKLPKSYQTVLTTAMQAIALKMTAANFEANARAWEQMKAELPTINMMIFPEPVLKAMKAASDEVLEGYAAENAEFKEVYESRKAYLVTARPWTKVSEQYYLETADVVSE</sequence>
<dbReference type="Proteomes" id="UP000830055">
    <property type="component" value="Chromosome"/>
</dbReference>